<dbReference type="Proteomes" id="UP001241472">
    <property type="component" value="Unassembled WGS sequence"/>
</dbReference>
<dbReference type="Gene3D" id="2.10.109.10">
    <property type="entry name" value="Umud Fragment, subunit A"/>
    <property type="match status" value="1"/>
</dbReference>
<keyword evidence="1" id="KW-0805">Transcription regulation</keyword>
<evidence type="ECO:0000256" key="1">
    <source>
        <dbReference type="ARBA" id="ARBA00023015"/>
    </source>
</evidence>
<keyword evidence="2" id="KW-0238">DNA-binding</keyword>
<keyword evidence="6" id="KW-1185">Reference proteome</keyword>
<evidence type="ECO:0000259" key="4">
    <source>
        <dbReference type="PROSITE" id="PS50943"/>
    </source>
</evidence>
<dbReference type="Pfam" id="PF01381">
    <property type="entry name" value="HTH_3"/>
    <property type="match status" value="1"/>
</dbReference>
<dbReference type="CDD" id="cd06529">
    <property type="entry name" value="S24_LexA-like"/>
    <property type="match status" value="1"/>
</dbReference>
<dbReference type="PANTHER" id="PTHR40661:SF3">
    <property type="entry name" value="FELS-1 PROPHAGE TRANSCRIPTIONAL REGULATOR"/>
    <property type="match status" value="1"/>
</dbReference>
<keyword evidence="3" id="KW-0804">Transcription</keyword>
<dbReference type="InterPro" id="IPR010982">
    <property type="entry name" value="Lambda_DNA-bd_dom_sf"/>
</dbReference>
<evidence type="ECO:0000313" key="5">
    <source>
        <dbReference type="EMBL" id="MDP9837576.1"/>
    </source>
</evidence>
<dbReference type="SUPFAM" id="SSF47413">
    <property type="entry name" value="lambda repressor-like DNA-binding domains"/>
    <property type="match status" value="1"/>
</dbReference>
<dbReference type="EMBL" id="JAUSRF010000006">
    <property type="protein sequence ID" value="MDP9837576.1"/>
    <property type="molecule type" value="Genomic_DNA"/>
</dbReference>
<feature type="domain" description="HTH cro/C1-type" evidence="4">
    <location>
        <begin position="15"/>
        <end position="69"/>
    </location>
</feature>
<dbReference type="InterPro" id="IPR039418">
    <property type="entry name" value="LexA-like"/>
</dbReference>
<reference evidence="5 6" key="1">
    <citation type="submission" date="2023-07" db="EMBL/GenBank/DDBJ databases">
        <title>Sorghum-associated microbial communities from plants grown in Nebraska, USA.</title>
        <authorList>
            <person name="Schachtman D."/>
        </authorList>
    </citation>
    <scope>NUCLEOTIDE SEQUENCE [LARGE SCALE GENOMIC DNA]</scope>
    <source>
        <strain evidence="5 6">DS1307</strain>
    </source>
</reference>
<accession>A0ABT9PTU4</accession>
<evidence type="ECO:0000313" key="6">
    <source>
        <dbReference type="Proteomes" id="UP001241472"/>
    </source>
</evidence>
<evidence type="ECO:0000256" key="2">
    <source>
        <dbReference type="ARBA" id="ARBA00023125"/>
    </source>
</evidence>
<sequence>MIDLSKKYEHFSARLRQAMEARNLTNEELASRIDSHTVTISKLRRGKIALDDEWRAKIADAFAMDEQVLFGDSELPDPAPMEMFHRRRKPGPKPLNDNQDLPIFGLAAGSQSGHLVMTNEVIETVPCPPGLRKVAGAYALRTKGDSMIPRYFPNDILYINPNQDVMAGDHVILQIRMHDGDGTETWIKRYDGQTNDEVLASQYNPSTKMSFRRRYVINIHRVLPINELYPIS</sequence>
<dbReference type="SUPFAM" id="SSF51306">
    <property type="entry name" value="LexA/Signal peptidase"/>
    <property type="match status" value="1"/>
</dbReference>
<dbReference type="Gene3D" id="1.10.260.40">
    <property type="entry name" value="lambda repressor-like DNA-binding domains"/>
    <property type="match status" value="1"/>
</dbReference>
<dbReference type="PANTHER" id="PTHR40661">
    <property type="match status" value="1"/>
</dbReference>
<evidence type="ECO:0000256" key="3">
    <source>
        <dbReference type="ARBA" id="ARBA00023163"/>
    </source>
</evidence>
<protein>
    <submittedName>
        <fullName evidence="5">Phage repressor protein C with HTH and peptisase S24 domain</fullName>
    </submittedName>
</protein>
<dbReference type="RefSeq" id="WP_306834416.1">
    <property type="nucleotide sequence ID" value="NZ_JAUSRF010000006.1"/>
</dbReference>
<dbReference type="InterPro" id="IPR036286">
    <property type="entry name" value="LexA/Signal_pep-like_sf"/>
</dbReference>
<dbReference type="PROSITE" id="PS50943">
    <property type="entry name" value="HTH_CROC1"/>
    <property type="match status" value="1"/>
</dbReference>
<gene>
    <name evidence="5" type="ORF">J2T09_002328</name>
</gene>
<dbReference type="InterPro" id="IPR001387">
    <property type="entry name" value="Cro/C1-type_HTH"/>
</dbReference>
<dbReference type="InterPro" id="IPR015927">
    <property type="entry name" value="Peptidase_S24_S26A/B/C"/>
</dbReference>
<dbReference type="SMART" id="SM00530">
    <property type="entry name" value="HTH_XRE"/>
    <property type="match status" value="1"/>
</dbReference>
<proteinExistence type="predicted"/>
<dbReference type="CDD" id="cd00093">
    <property type="entry name" value="HTH_XRE"/>
    <property type="match status" value="1"/>
</dbReference>
<organism evidence="5 6">
    <name type="scientific">Neorhizobium huautlense</name>
    <dbReference type="NCBI Taxonomy" id="67774"/>
    <lineage>
        <taxon>Bacteria</taxon>
        <taxon>Pseudomonadati</taxon>
        <taxon>Pseudomonadota</taxon>
        <taxon>Alphaproteobacteria</taxon>
        <taxon>Hyphomicrobiales</taxon>
        <taxon>Rhizobiaceae</taxon>
        <taxon>Rhizobium/Agrobacterium group</taxon>
        <taxon>Neorhizobium</taxon>
    </lineage>
</organism>
<dbReference type="Pfam" id="PF00717">
    <property type="entry name" value="Peptidase_S24"/>
    <property type="match status" value="1"/>
</dbReference>
<name>A0ABT9PTU4_9HYPH</name>
<comment type="caution">
    <text evidence="5">The sequence shown here is derived from an EMBL/GenBank/DDBJ whole genome shotgun (WGS) entry which is preliminary data.</text>
</comment>